<keyword evidence="3" id="KW-1185">Reference proteome</keyword>
<feature type="region of interest" description="Disordered" evidence="1">
    <location>
        <begin position="140"/>
        <end position="180"/>
    </location>
</feature>
<feature type="region of interest" description="Disordered" evidence="1">
    <location>
        <begin position="28"/>
        <end position="65"/>
    </location>
</feature>
<name>A0A1Z5JNI6_FISSO</name>
<gene>
    <name evidence="2" type="ORF">FisN_3Hh046</name>
</gene>
<evidence type="ECO:0000313" key="2">
    <source>
        <dbReference type="EMBL" id="GAX15577.1"/>
    </source>
</evidence>
<sequence length="180" mass="20903">MERRRNDPNEEEGRAVKRRRTAILDAFQSISLTRESPQRDESMSTTASSYFDDVGNTDEDDDDESDVVEATLLSDREEVERQVMFDLAFGRPTGTRRHPIDEKVEEWIRRDYLMRQRFERNISPSAPHQDDMHLDHGTVYREQSGFSSSPTMVYSSLQRSQSLSDLKQAVDDSMDIDMTD</sequence>
<comment type="caution">
    <text evidence="2">The sequence shown here is derived from an EMBL/GenBank/DDBJ whole genome shotgun (WGS) entry which is preliminary data.</text>
</comment>
<evidence type="ECO:0000256" key="1">
    <source>
        <dbReference type="SAM" id="MobiDB-lite"/>
    </source>
</evidence>
<evidence type="ECO:0000313" key="3">
    <source>
        <dbReference type="Proteomes" id="UP000198406"/>
    </source>
</evidence>
<feature type="compositionally biased region" description="Acidic residues" evidence="1">
    <location>
        <begin position="55"/>
        <end position="65"/>
    </location>
</feature>
<protein>
    <submittedName>
        <fullName evidence="2">Uncharacterized protein</fullName>
    </submittedName>
</protein>
<dbReference type="Proteomes" id="UP000198406">
    <property type="component" value="Unassembled WGS sequence"/>
</dbReference>
<dbReference type="EMBL" id="BDSP01000095">
    <property type="protein sequence ID" value="GAX15577.1"/>
    <property type="molecule type" value="Genomic_DNA"/>
</dbReference>
<dbReference type="AlphaFoldDB" id="A0A1Z5JNI6"/>
<proteinExistence type="predicted"/>
<feature type="compositionally biased region" description="Low complexity" evidence="1">
    <location>
        <begin position="155"/>
        <end position="167"/>
    </location>
</feature>
<accession>A0A1Z5JNI6</accession>
<organism evidence="2 3">
    <name type="scientific">Fistulifera solaris</name>
    <name type="common">Oleaginous diatom</name>
    <dbReference type="NCBI Taxonomy" id="1519565"/>
    <lineage>
        <taxon>Eukaryota</taxon>
        <taxon>Sar</taxon>
        <taxon>Stramenopiles</taxon>
        <taxon>Ochrophyta</taxon>
        <taxon>Bacillariophyta</taxon>
        <taxon>Bacillariophyceae</taxon>
        <taxon>Bacillariophycidae</taxon>
        <taxon>Naviculales</taxon>
        <taxon>Naviculaceae</taxon>
        <taxon>Fistulifera</taxon>
    </lineage>
</organism>
<dbReference type="InParanoid" id="A0A1Z5JNI6"/>
<feature type="compositionally biased region" description="Polar residues" evidence="1">
    <location>
        <begin position="144"/>
        <end position="154"/>
    </location>
</feature>
<reference evidence="2 3" key="1">
    <citation type="journal article" date="2015" name="Plant Cell">
        <title>Oil accumulation by the oleaginous diatom Fistulifera solaris as revealed by the genome and transcriptome.</title>
        <authorList>
            <person name="Tanaka T."/>
            <person name="Maeda Y."/>
            <person name="Veluchamy A."/>
            <person name="Tanaka M."/>
            <person name="Abida H."/>
            <person name="Marechal E."/>
            <person name="Bowler C."/>
            <person name="Muto M."/>
            <person name="Sunaga Y."/>
            <person name="Tanaka M."/>
            <person name="Yoshino T."/>
            <person name="Taniguchi T."/>
            <person name="Fukuda Y."/>
            <person name="Nemoto M."/>
            <person name="Matsumoto M."/>
            <person name="Wong P.S."/>
            <person name="Aburatani S."/>
            <person name="Fujibuchi W."/>
        </authorList>
    </citation>
    <scope>NUCLEOTIDE SEQUENCE [LARGE SCALE GENOMIC DNA]</scope>
    <source>
        <strain evidence="2 3">JPCC DA0580</strain>
    </source>
</reference>